<keyword evidence="3" id="KW-1185">Reference proteome</keyword>
<name>A0A182PWH8_9DIPT</name>
<proteinExistence type="predicted"/>
<dbReference type="AlphaFoldDB" id="A0A182PWH8"/>
<dbReference type="InterPro" id="IPR051944">
    <property type="entry name" value="BEACH_domain_protein"/>
</dbReference>
<dbReference type="EnsemblMetazoa" id="AEPI011315-RA">
    <property type="protein sequence ID" value="AEPI011315-PA"/>
    <property type="gene ID" value="AEPI011315"/>
</dbReference>
<dbReference type="VEuPathDB" id="VectorBase:AEPI011315"/>
<keyword evidence="1" id="KW-0853">WD repeat</keyword>
<reference evidence="2" key="2">
    <citation type="submission" date="2020-05" db="UniProtKB">
        <authorList>
            <consortium name="EnsemblMetazoa"/>
        </authorList>
    </citation>
    <scope>IDENTIFICATION</scope>
    <source>
        <strain evidence="2">Epiroticus2</strain>
    </source>
</reference>
<protein>
    <submittedName>
        <fullName evidence="2">Uncharacterized protein</fullName>
    </submittedName>
</protein>
<dbReference type="PANTHER" id="PTHR46108">
    <property type="entry name" value="BLUE CHEESE"/>
    <property type="match status" value="1"/>
</dbReference>
<accession>A0A182PWH8</accession>
<reference evidence="3" key="1">
    <citation type="submission" date="2013-03" db="EMBL/GenBank/DDBJ databases">
        <title>The Genome Sequence of Anopheles epiroticus epiroticus2.</title>
        <authorList>
            <consortium name="The Broad Institute Genomics Platform"/>
            <person name="Neafsey D.E."/>
            <person name="Howell P."/>
            <person name="Walker B."/>
            <person name="Young S.K."/>
            <person name="Zeng Q."/>
            <person name="Gargeya S."/>
            <person name="Fitzgerald M."/>
            <person name="Haas B."/>
            <person name="Abouelleil A."/>
            <person name="Allen A.W."/>
            <person name="Alvarado L."/>
            <person name="Arachchi H.M."/>
            <person name="Berlin A.M."/>
            <person name="Chapman S.B."/>
            <person name="Gainer-Dewar J."/>
            <person name="Goldberg J."/>
            <person name="Griggs A."/>
            <person name="Gujja S."/>
            <person name="Hansen M."/>
            <person name="Howarth C."/>
            <person name="Imamovic A."/>
            <person name="Ireland A."/>
            <person name="Larimer J."/>
            <person name="McCowan C."/>
            <person name="Murphy C."/>
            <person name="Pearson M."/>
            <person name="Poon T.W."/>
            <person name="Priest M."/>
            <person name="Roberts A."/>
            <person name="Saif S."/>
            <person name="Shea T."/>
            <person name="Sisk P."/>
            <person name="Sykes S."/>
            <person name="Wortman J."/>
            <person name="Nusbaum C."/>
            <person name="Birren B."/>
        </authorList>
    </citation>
    <scope>NUCLEOTIDE SEQUENCE [LARGE SCALE GENOMIC DNA]</scope>
    <source>
        <strain evidence="3">Epiroticus2</strain>
    </source>
</reference>
<dbReference type="Proteomes" id="UP000075885">
    <property type="component" value="Unassembled WGS sequence"/>
</dbReference>
<sequence>PCLSDKDNQSINWRHHTKSAVALQVFIADVIKSFVRSERNQQIMCDSGLNEYIVRFCKEALVDEQHPLHLSLQYIFERLAVQALMSKELRNFLRLGLKFSNDNDSDTNADFIPPVPLTRVKTLVSITTPRDFRSQGLSTMPPFIEMDMSTEGFACIFFPNIAPSHLQHQAMTQLPMHSPVITGLSTSGTSITGFGVGSYPGFQTNIIKSYGTGTQIETSVSGGIGSGDRTFPSPSGLTFKNGNVYKDELLTRVWCPTFIRESQWHHVAVTTVRNQTSCFHAIVGTPPIWRNYSRLAWKQGVCHMMDDPLDAAAVARVYMLGPHYLGSFQDVRMEDREDIFPLVLEDKIAFSINPKAYSYMTLNKIRKVYNRMDAKVIGKQLGISSHENATPIIVLHNAAGHLNGPARTLGGVLVGYLGIRKFNPSPVSMTINTVGGCSVLLGLVAMSRDIESLYAAVKALTCILRTSKIARQEMNQRRFYQTLGMLYKRKKTLLNSHILHLTFNLVGTVHSGHESSTIPNITAF</sequence>
<evidence type="ECO:0000313" key="3">
    <source>
        <dbReference type="Proteomes" id="UP000075885"/>
    </source>
</evidence>
<evidence type="ECO:0000313" key="2">
    <source>
        <dbReference type="EnsemblMetazoa" id="AEPI011315-PA"/>
    </source>
</evidence>
<dbReference type="PANTHER" id="PTHR46108:SF4">
    <property type="entry name" value="BLUE CHEESE"/>
    <property type="match status" value="1"/>
</dbReference>
<evidence type="ECO:0000256" key="1">
    <source>
        <dbReference type="ARBA" id="ARBA00022574"/>
    </source>
</evidence>
<dbReference type="STRING" id="199890.A0A182PWH8"/>
<organism evidence="2 3">
    <name type="scientific">Anopheles epiroticus</name>
    <dbReference type="NCBI Taxonomy" id="199890"/>
    <lineage>
        <taxon>Eukaryota</taxon>
        <taxon>Metazoa</taxon>
        <taxon>Ecdysozoa</taxon>
        <taxon>Arthropoda</taxon>
        <taxon>Hexapoda</taxon>
        <taxon>Insecta</taxon>
        <taxon>Pterygota</taxon>
        <taxon>Neoptera</taxon>
        <taxon>Endopterygota</taxon>
        <taxon>Diptera</taxon>
        <taxon>Nematocera</taxon>
        <taxon>Culicoidea</taxon>
        <taxon>Culicidae</taxon>
        <taxon>Anophelinae</taxon>
        <taxon>Anopheles</taxon>
    </lineage>
</organism>